<feature type="transmembrane region" description="Helical" evidence="1">
    <location>
        <begin position="77"/>
        <end position="98"/>
    </location>
</feature>
<feature type="transmembrane region" description="Helical" evidence="1">
    <location>
        <begin position="293"/>
        <end position="314"/>
    </location>
</feature>
<dbReference type="Proteomes" id="UP000467700">
    <property type="component" value="Unassembled WGS sequence"/>
</dbReference>
<evidence type="ECO:0000256" key="1">
    <source>
        <dbReference type="SAM" id="Phobius"/>
    </source>
</evidence>
<reference evidence="2 3" key="1">
    <citation type="submission" date="2020-01" db="EMBL/GenBank/DDBJ databases">
        <authorList>
            <person name="Gupta K D."/>
        </authorList>
    </citation>
    <scope>NUCLEOTIDE SEQUENCE [LARGE SCALE GENOMIC DNA]</scope>
</reference>
<keyword evidence="1" id="KW-1133">Transmembrane helix</keyword>
<keyword evidence="1" id="KW-0812">Transmembrane</keyword>
<feature type="transmembrane region" description="Helical" evidence="1">
    <location>
        <begin position="251"/>
        <end position="273"/>
    </location>
</feature>
<evidence type="ECO:0000313" key="2">
    <source>
        <dbReference type="EMBL" id="CAA7271171.1"/>
    </source>
</evidence>
<organism evidence="2 3">
    <name type="scientific">Cyclocybe aegerita</name>
    <name type="common">Black poplar mushroom</name>
    <name type="synonym">Agrocybe aegerita</name>
    <dbReference type="NCBI Taxonomy" id="1973307"/>
    <lineage>
        <taxon>Eukaryota</taxon>
        <taxon>Fungi</taxon>
        <taxon>Dikarya</taxon>
        <taxon>Basidiomycota</taxon>
        <taxon>Agaricomycotina</taxon>
        <taxon>Agaricomycetes</taxon>
        <taxon>Agaricomycetidae</taxon>
        <taxon>Agaricales</taxon>
        <taxon>Agaricineae</taxon>
        <taxon>Bolbitiaceae</taxon>
        <taxon>Cyclocybe</taxon>
    </lineage>
</organism>
<dbReference type="PANTHER" id="PTHR35043:SF7">
    <property type="entry name" value="TRANSCRIPTION FACTOR DOMAIN-CONTAINING PROTEIN"/>
    <property type="match status" value="1"/>
</dbReference>
<feature type="transmembrane region" description="Helical" evidence="1">
    <location>
        <begin position="216"/>
        <end position="239"/>
    </location>
</feature>
<comment type="caution">
    <text evidence="2">The sequence shown here is derived from an EMBL/GenBank/DDBJ whole genome shotgun (WGS) entry which is preliminary data.</text>
</comment>
<accession>A0A8S0WJG9</accession>
<dbReference type="AlphaFoldDB" id="A0A8S0WJG9"/>
<sequence>MVMGGFMLYVDGSPYQTLSIQKFNALLEEGVIDFPNITESEIHDRGQQSTFLTAVVALQVSWFIIQCSPRFGRDLFVIHLECLAFVLLIANAMLYFLWWDKPLDIRYPVRVDLKQAVHNLDIIGEGRVTDFKREERIQKEILRSVLESPPTTTGAKPRSWFSHFLWFLLQTFVIWPLRSIGRDIFFIQFGFKGRSPAIPVGALSVPLFYYPETTNIPLHLSIAVTNILGGAFNSANFILFTQMFPSPQAQIAWKTGTFLSVGASVMAVVLHALLHAGRFLHIRTDSPTYMKVLGYTLATIALFLFFLGHVAYIAGRFILIIDAFVCLKNLPESAVIVLPWTAYIPHLS</sequence>
<proteinExistence type="predicted"/>
<keyword evidence="1" id="KW-0472">Membrane</keyword>
<name>A0A8S0WJG9_CYCAE</name>
<evidence type="ECO:0000313" key="3">
    <source>
        <dbReference type="Proteomes" id="UP000467700"/>
    </source>
</evidence>
<feature type="transmembrane region" description="Helical" evidence="1">
    <location>
        <begin position="160"/>
        <end position="177"/>
    </location>
</feature>
<dbReference type="PANTHER" id="PTHR35043">
    <property type="entry name" value="TRANSCRIPTION FACTOR DOMAIN-CONTAINING PROTEIN"/>
    <property type="match status" value="1"/>
</dbReference>
<keyword evidence="3" id="KW-1185">Reference proteome</keyword>
<dbReference type="EMBL" id="CACVBS010000101">
    <property type="protein sequence ID" value="CAA7271171.1"/>
    <property type="molecule type" value="Genomic_DNA"/>
</dbReference>
<dbReference type="OrthoDB" id="9451547at2759"/>
<gene>
    <name evidence="2" type="ORF">AAE3_LOCUS13372</name>
</gene>
<protein>
    <submittedName>
        <fullName evidence="2">Uncharacterized protein</fullName>
    </submittedName>
</protein>